<keyword evidence="1" id="KW-0472">Membrane</keyword>
<comment type="caution">
    <text evidence="2">The sequence shown here is derived from an EMBL/GenBank/DDBJ whole genome shotgun (WGS) entry which is preliminary data.</text>
</comment>
<keyword evidence="1" id="KW-0812">Transmembrane</keyword>
<evidence type="ECO:0000256" key="1">
    <source>
        <dbReference type="SAM" id="Phobius"/>
    </source>
</evidence>
<dbReference type="RefSeq" id="WP_089637684.1">
    <property type="nucleotide sequence ID" value="NZ_JAHCRM010000032.1"/>
</dbReference>
<protein>
    <submittedName>
        <fullName evidence="2">Poly-beta-1,6-N-acetyl-D-glucosamine biosynthesis protein PgaD</fullName>
    </submittedName>
</protein>
<evidence type="ECO:0000313" key="2">
    <source>
        <dbReference type="EMBL" id="MDQ9294759.1"/>
    </source>
</evidence>
<name>A0ABU1C4G3_9ESCH</name>
<reference evidence="2 3" key="1">
    <citation type="submission" date="2021-05" db="EMBL/GenBank/DDBJ databases">
        <title>Genome sequence of E. marmotae isolates.</title>
        <authorList>
            <person name="Binsker U."/>
            <person name="Hammerl J.A."/>
        </authorList>
    </citation>
    <scope>NUCLEOTIDE SEQUENCE [LARGE SCALE GENOMIC DNA]</scope>
    <source>
        <strain evidence="2 3">21-MO00586</strain>
    </source>
</reference>
<feature type="transmembrane region" description="Helical" evidence="1">
    <location>
        <begin position="60"/>
        <end position="80"/>
    </location>
</feature>
<keyword evidence="3" id="KW-1185">Reference proteome</keyword>
<feature type="transmembrane region" description="Helical" evidence="1">
    <location>
        <begin position="20"/>
        <end position="39"/>
    </location>
</feature>
<evidence type="ECO:0000313" key="3">
    <source>
        <dbReference type="Proteomes" id="UP001235723"/>
    </source>
</evidence>
<gene>
    <name evidence="2" type="primary">pgaD</name>
    <name evidence="2" type="ORF">KJE03_14970</name>
</gene>
<dbReference type="Proteomes" id="UP001235723">
    <property type="component" value="Unassembled WGS sequence"/>
</dbReference>
<dbReference type="Pfam" id="PF13994">
    <property type="entry name" value="PgaD"/>
    <property type="match status" value="1"/>
</dbReference>
<organism evidence="2 3">
    <name type="scientific">Escherichia marmotae</name>
    <dbReference type="NCBI Taxonomy" id="1499973"/>
    <lineage>
        <taxon>Bacteria</taxon>
        <taxon>Pseudomonadati</taxon>
        <taxon>Pseudomonadota</taxon>
        <taxon>Gammaproteobacteria</taxon>
        <taxon>Enterobacterales</taxon>
        <taxon>Enterobacteriaceae</taxon>
        <taxon>Escherichia</taxon>
    </lineage>
</organism>
<dbReference type="InterPro" id="IPR023829">
    <property type="entry name" value="PGA_PgaD"/>
</dbReference>
<sequence length="142" mass="16503">MNEDKLILTENRLLPRLLDILLTVMAWGGGWIFFYTNFLMQLSMETLPLREAVTTSFYTVLVYLLIAVLNGWLLILWHQYNHFCLCSQMRRHHNLISLNHNELARSLNITPQIISDMSQYNLFTLYHDHIGQIIGLRVGGAG</sequence>
<accession>A0ABU1C4G3</accession>
<dbReference type="EMBL" id="JAHCRT010000011">
    <property type="protein sequence ID" value="MDQ9294759.1"/>
    <property type="molecule type" value="Genomic_DNA"/>
</dbReference>
<keyword evidence="1" id="KW-1133">Transmembrane helix</keyword>
<proteinExistence type="predicted"/>
<dbReference type="NCBIfam" id="TIGR03940">
    <property type="entry name" value="PGA_PgaD"/>
    <property type="match status" value="1"/>
</dbReference>